<dbReference type="EMBL" id="SDMP01000007">
    <property type="protein sequence ID" value="RYR47589.1"/>
    <property type="molecule type" value="Genomic_DNA"/>
</dbReference>
<organism evidence="2 3">
    <name type="scientific">Arachis hypogaea</name>
    <name type="common">Peanut</name>
    <dbReference type="NCBI Taxonomy" id="3818"/>
    <lineage>
        <taxon>Eukaryota</taxon>
        <taxon>Viridiplantae</taxon>
        <taxon>Streptophyta</taxon>
        <taxon>Embryophyta</taxon>
        <taxon>Tracheophyta</taxon>
        <taxon>Spermatophyta</taxon>
        <taxon>Magnoliopsida</taxon>
        <taxon>eudicotyledons</taxon>
        <taxon>Gunneridae</taxon>
        <taxon>Pentapetalae</taxon>
        <taxon>rosids</taxon>
        <taxon>fabids</taxon>
        <taxon>Fabales</taxon>
        <taxon>Fabaceae</taxon>
        <taxon>Papilionoideae</taxon>
        <taxon>50 kb inversion clade</taxon>
        <taxon>dalbergioids sensu lato</taxon>
        <taxon>Dalbergieae</taxon>
        <taxon>Pterocarpus clade</taxon>
        <taxon>Arachis</taxon>
    </lineage>
</organism>
<name>A0A445C9L3_ARAHY</name>
<feature type="region of interest" description="Disordered" evidence="1">
    <location>
        <begin position="144"/>
        <end position="176"/>
    </location>
</feature>
<keyword evidence="3" id="KW-1185">Reference proteome</keyword>
<comment type="caution">
    <text evidence="2">The sequence shown here is derived from an EMBL/GenBank/DDBJ whole genome shotgun (WGS) entry which is preliminary data.</text>
</comment>
<dbReference type="AlphaFoldDB" id="A0A445C9L3"/>
<feature type="compositionally biased region" description="Basic and acidic residues" evidence="1">
    <location>
        <begin position="42"/>
        <end position="65"/>
    </location>
</feature>
<gene>
    <name evidence="2" type="ORF">Ahy_A07g033526</name>
</gene>
<evidence type="ECO:0000313" key="2">
    <source>
        <dbReference type="EMBL" id="RYR47589.1"/>
    </source>
</evidence>
<accession>A0A445C9L3</accession>
<dbReference type="PANTHER" id="PTHR35218:SF9">
    <property type="entry name" value="ENDONUCLEASE_EXONUCLEASE_PHOSPHATASE DOMAIN-CONTAINING PROTEIN"/>
    <property type="match status" value="1"/>
</dbReference>
<feature type="region of interest" description="Disordered" evidence="1">
    <location>
        <begin position="1"/>
        <end position="65"/>
    </location>
</feature>
<dbReference type="Proteomes" id="UP000289738">
    <property type="component" value="Chromosome A07"/>
</dbReference>
<dbReference type="PANTHER" id="PTHR35218">
    <property type="entry name" value="RNASE H DOMAIN-CONTAINING PROTEIN"/>
    <property type="match status" value="1"/>
</dbReference>
<evidence type="ECO:0000313" key="3">
    <source>
        <dbReference type="Proteomes" id="UP000289738"/>
    </source>
</evidence>
<reference evidence="2 3" key="1">
    <citation type="submission" date="2019-01" db="EMBL/GenBank/DDBJ databases">
        <title>Sequencing of cultivated peanut Arachis hypogaea provides insights into genome evolution and oil improvement.</title>
        <authorList>
            <person name="Chen X."/>
        </authorList>
    </citation>
    <scope>NUCLEOTIDE SEQUENCE [LARGE SCALE GENOMIC DNA]</scope>
    <source>
        <strain evidence="3">cv. Fuhuasheng</strain>
        <tissue evidence="2">Leaves</tissue>
    </source>
</reference>
<proteinExistence type="predicted"/>
<evidence type="ECO:0000256" key="1">
    <source>
        <dbReference type="SAM" id="MobiDB-lite"/>
    </source>
</evidence>
<sequence>MDLSLEFDSTTSPKPRVSYRDSLLVTPRPMENDSSPQSMDPVENKPNPEDRWYREEDALPKEEKSFDPCPEIKVMKEEFNEGSGLFLCTHRRTVDGCRTLSDCSKVETFLFGTRKGGLHLICFTRGLYGHRSKDCSENIIEEDDHHEEGTSVEGNNPGDQNALILTGESNTEDPIRVQGSRYSQSPLEFGPWMMLRRQIRKKSESARLQAPDRLPSLFPSLFAMWNCGGVGEKNFPTLIKDIRREYRASFCILLETHISDDPGRSICERLRFDNFFNEDARGFSDGIWCLWSNDCWLVDIIPCSSKMVHMEVRQGQSV</sequence>
<protein>
    <submittedName>
        <fullName evidence="2">Uncharacterized protein</fullName>
    </submittedName>
</protein>